<feature type="compositionally biased region" description="Polar residues" evidence="1">
    <location>
        <begin position="145"/>
        <end position="179"/>
    </location>
</feature>
<evidence type="ECO:0000256" key="1">
    <source>
        <dbReference type="SAM" id="MobiDB-lite"/>
    </source>
</evidence>
<dbReference type="AlphaFoldDB" id="A0AAE0BHS5"/>
<evidence type="ECO:0000313" key="3">
    <source>
        <dbReference type="Proteomes" id="UP001190700"/>
    </source>
</evidence>
<proteinExistence type="predicted"/>
<organism evidence="2 3">
    <name type="scientific">Cymbomonas tetramitiformis</name>
    <dbReference type="NCBI Taxonomy" id="36881"/>
    <lineage>
        <taxon>Eukaryota</taxon>
        <taxon>Viridiplantae</taxon>
        <taxon>Chlorophyta</taxon>
        <taxon>Pyramimonadophyceae</taxon>
        <taxon>Pyramimonadales</taxon>
        <taxon>Pyramimonadaceae</taxon>
        <taxon>Cymbomonas</taxon>
    </lineage>
</organism>
<evidence type="ECO:0000313" key="2">
    <source>
        <dbReference type="EMBL" id="KAK3236848.1"/>
    </source>
</evidence>
<feature type="region of interest" description="Disordered" evidence="1">
    <location>
        <begin position="56"/>
        <end position="189"/>
    </location>
</feature>
<gene>
    <name evidence="2" type="ORF">CYMTET_53038</name>
</gene>
<dbReference type="Proteomes" id="UP001190700">
    <property type="component" value="Unassembled WGS sequence"/>
</dbReference>
<protein>
    <submittedName>
        <fullName evidence="2">Uncharacterized protein</fullName>
    </submittedName>
</protein>
<feature type="compositionally biased region" description="Basic and acidic residues" evidence="1">
    <location>
        <begin position="80"/>
        <end position="92"/>
    </location>
</feature>
<feature type="compositionally biased region" description="Polar residues" evidence="1">
    <location>
        <begin position="62"/>
        <end position="77"/>
    </location>
</feature>
<feature type="compositionally biased region" description="Polar residues" evidence="1">
    <location>
        <begin position="107"/>
        <end position="136"/>
    </location>
</feature>
<keyword evidence="3" id="KW-1185">Reference proteome</keyword>
<dbReference type="EMBL" id="LGRX02034814">
    <property type="protein sequence ID" value="KAK3236848.1"/>
    <property type="molecule type" value="Genomic_DNA"/>
</dbReference>
<sequence length="461" mass="51096">MGKVLFPARLERGGRGPTGAEVPALHSPWLRDLPGSGCGFAHIGFRRHFRSRTAAGDRCGADSSQKPVATDPFSTALTECYRRGERERERERPKRRGHFRDGLAFPRQTTSAPSHSPTQSPSIASLFPTQTTSADSHSPAHIPSVPSNSHTHTFVHTTVAPSHTSTQASPPSHTSTTLAPNPAITHDSISPQKQAQLTTTCQGKPCAGTCNEELGRCDLGLVFRSNATDRTWDFCEPDRGAQNPVCMVLDRDYHHEYSHGITARGPPFADCSLSWAAPPQRGSMEGGKVQLWEHPVDPAQRPRPWIYVYDLPSSFLLNSRVMHGLRYDFGRPDSFGLAERFFSAAQRTADPAEADVFYVPGMGEWQSRRHVLDYVKRTWPAIFGAHGRNHIWPPGMTDFGFSGYWQNWDSSRLTGGIPEWINGSIFTDARGKNNISVFRNGQDVRLPPMLFRDNSGRAFPV</sequence>
<comment type="caution">
    <text evidence="2">The sequence shown here is derived from an EMBL/GenBank/DDBJ whole genome shotgun (WGS) entry which is preliminary data.</text>
</comment>
<accession>A0AAE0BHS5</accession>
<name>A0AAE0BHS5_9CHLO</name>
<reference evidence="2 3" key="1">
    <citation type="journal article" date="2015" name="Genome Biol. Evol.">
        <title>Comparative Genomics of a Bacterivorous Green Alga Reveals Evolutionary Causalities and Consequences of Phago-Mixotrophic Mode of Nutrition.</title>
        <authorList>
            <person name="Burns J.A."/>
            <person name="Paasch A."/>
            <person name="Narechania A."/>
            <person name="Kim E."/>
        </authorList>
    </citation>
    <scope>NUCLEOTIDE SEQUENCE [LARGE SCALE GENOMIC DNA]</scope>
    <source>
        <strain evidence="2 3">PLY_AMNH</strain>
    </source>
</reference>